<dbReference type="InterPro" id="IPR048570">
    <property type="entry name" value="PSMD1_RPN2_N"/>
</dbReference>
<evidence type="ECO:0000256" key="7">
    <source>
        <dbReference type="SAM" id="MobiDB-lite"/>
    </source>
</evidence>
<dbReference type="Gene3D" id="3.40.50.720">
    <property type="entry name" value="NAD(P)-binding Rossmann-like Domain"/>
    <property type="match status" value="2"/>
</dbReference>
<evidence type="ECO:0000256" key="2">
    <source>
        <dbReference type="ARBA" id="ARBA00006308"/>
    </source>
</evidence>
<dbReference type="PANTHER" id="PTHR10943:SF2">
    <property type="entry name" value="26S PROTEASOME NON-ATPASE REGULATORY SUBUNIT 1"/>
    <property type="match status" value="1"/>
</dbReference>
<keyword evidence="6" id="KW-0560">Oxidoreductase</keyword>
<dbReference type="SUPFAM" id="SSF52283">
    <property type="entry name" value="Formate/glycerate dehydrogenase catalytic domain-like"/>
    <property type="match status" value="1"/>
</dbReference>
<dbReference type="InterPro" id="IPR029753">
    <property type="entry name" value="D-isomer_DH_CS"/>
</dbReference>
<accession>A0A165UM69</accession>
<dbReference type="GO" id="GO:0008540">
    <property type="term" value="C:proteasome regulatory particle, base subcomplex"/>
    <property type="evidence" value="ECO:0007669"/>
    <property type="project" value="TreeGrafter"/>
</dbReference>
<evidence type="ECO:0000256" key="5">
    <source>
        <dbReference type="ARBA" id="ARBA00022942"/>
    </source>
</evidence>
<dbReference type="SUPFAM" id="SSF51735">
    <property type="entry name" value="NAD(P)-binding Rossmann-fold domains"/>
    <property type="match status" value="1"/>
</dbReference>
<feature type="compositionally biased region" description="Basic and acidic residues" evidence="7">
    <location>
        <begin position="825"/>
        <end position="864"/>
    </location>
</feature>
<dbReference type="InterPro" id="IPR016024">
    <property type="entry name" value="ARM-type_fold"/>
</dbReference>
<dbReference type="Pfam" id="PF21505">
    <property type="entry name" value="RPN2_N"/>
    <property type="match status" value="1"/>
</dbReference>
<dbReference type="InterPro" id="IPR011989">
    <property type="entry name" value="ARM-like"/>
</dbReference>
<evidence type="ECO:0000256" key="6">
    <source>
        <dbReference type="ARBA" id="ARBA00023002"/>
    </source>
</evidence>
<dbReference type="PANTHER" id="PTHR10943">
    <property type="entry name" value="26S PROTEASOME NON-ATPASE REGULATORY SUBUNIT"/>
    <property type="match status" value="1"/>
</dbReference>
<evidence type="ECO:0000313" key="12">
    <source>
        <dbReference type="EMBL" id="KZT75125.1"/>
    </source>
</evidence>
<name>A0A165UM69_9APHY</name>
<dbReference type="Pfam" id="PF00389">
    <property type="entry name" value="2-Hacid_dh"/>
    <property type="match status" value="1"/>
</dbReference>
<dbReference type="Proteomes" id="UP000076727">
    <property type="component" value="Unassembled WGS sequence"/>
</dbReference>
<gene>
    <name evidence="12" type="ORF">DAEQUDRAFT_681931</name>
</gene>
<evidence type="ECO:0000259" key="8">
    <source>
        <dbReference type="Pfam" id="PF00389"/>
    </source>
</evidence>
<evidence type="ECO:0000259" key="10">
    <source>
        <dbReference type="Pfam" id="PF18004"/>
    </source>
</evidence>
<evidence type="ECO:0000256" key="4">
    <source>
        <dbReference type="ARBA" id="ARBA00022737"/>
    </source>
</evidence>
<dbReference type="Pfam" id="PF02826">
    <property type="entry name" value="2-Hacid_dh_C"/>
    <property type="match status" value="1"/>
</dbReference>
<organism evidence="12 13">
    <name type="scientific">Daedalea quercina L-15889</name>
    <dbReference type="NCBI Taxonomy" id="1314783"/>
    <lineage>
        <taxon>Eukaryota</taxon>
        <taxon>Fungi</taxon>
        <taxon>Dikarya</taxon>
        <taxon>Basidiomycota</taxon>
        <taxon>Agaricomycotina</taxon>
        <taxon>Agaricomycetes</taxon>
        <taxon>Polyporales</taxon>
        <taxon>Fomitopsis</taxon>
    </lineage>
</organism>
<dbReference type="STRING" id="1314783.A0A165UM69"/>
<comment type="function">
    <text evidence="1">Acts as a regulatory subunit of the 26S proteasome which is involved in the ATP-dependent degradation of ubiquitinated proteins.</text>
</comment>
<dbReference type="Pfam" id="PF18004">
    <property type="entry name" value="RPN2_C"/>
    <property type="match status" value="1"/>
</dbReference>
<dbReference type="EMBL" id="KV429032">
    <property type="protein sequence ID" value="KZT75125.1"/>
    <property type="molecule type" value="Genomic_DNA"/>
</dbReference>
<feature type="region of interest" description="Disordered" evidence="7">
    <location>
        <begin position="818"/>
        <end position="868"/>
    </location>
</feature>
<feature type="domain" description="26S proteasome regulatory subunit RPN2 C-terminal" evidence="10">
    <location>
        <begin position="765"/>
        <end position="894"/>
    </location>
</feature>
<dbReference type="InterPro" id="IPR036291">
    <property type="entry name" value="NAD(P)-bd_dom_sf"/>
</dbReference>
<dbReference type="GO" id="GO:0051287">
    <property type="term" value="F:NAD binding"/>
    <property type="evidence" value="ECO:0007669"/>
    <property type="project" value="InterPro"/>
</dbReference>
<evidence type="ECO:0000256" key="1">
    <source>
        <dbReference type="ARBA" id="ARBA00002187"/>
    </source>
</evidence>
<dbReference type="OrthoDB" id="261572at2759"/>
<comment type="similarity">
    <text evidence="2">Belongs to the proteasome subunit S1 family.</text>
</comment>
<dbReference type="Pfam" id="PF13646">
    <property type="entry name" value="HEAT_2"/>
    <property type="match status" value="1"/>
</dbReference>
<feature type="domain" description="26S proteasome non-ATPase regulatory subunit 1/RPN2 N-terminal" evidence="11">
    <location>
        <begin position="7"/>
        <end position="310"/>
    </location>
</feature>
<keyword evidence="5" id="KW-0647">Proteasome</keyword>
<feature type="domain" description="D-isomer specific 2-hydroxyacid dehydrogenase catalytic" evidence="8">
    <location>
        <begin position="1017"/>
        <end position="1315"/>
    </location>
</feature>
<evidence type="ECO:0000256" key="3">
    <source>
        <dbReference type="ARBA" id="ARBA00015684"/>
    </source>
</evidence>
<evidence type="ECO:0000259" key="9">
    <source>
        <dbReference type="Pfam" id="PF02826"/>
    </source>
</evidence>
<dbReference type="FunFam" id="1.25.10.10:FF:000017">
    <property type="entry name" value="26S proteasome non-ATPase regulatory subunit 1"/>
    <property type="match status" value="1"/>
</dbReference>
<keyword evidence="13" id="KW-1185">Reference proteome</keyword>
<dbReference type="InterPro" id="IPR006140">
    <property type="entry name" value="D-isomer_DH_NAD-bd"/>
</dbReference>
<dbReference type="PROSITE" id="PS00671">
    <property type="entry name" value="D_2_HYDROXYACID_DH_3"/>
    <property type="match status" value="1"/>
</dbReference>
<evidence type="ECO:0000313" key="13">
    <source>
        <dbReference type="Proteomes" id="UP000076727"/>
    </source>
</evidence>
<dbReference type="CDD" id="cd12169">
    <property type="entry name" value="PGDH_like_1"/>
    <property type="match status" value="1"/>
</dbReference>
<protein>
    <recommendedName>
        <fullName evidence="3">26S proteasome regulatory subunit RPN2</fullName>
    </recommendedName>
</protein>
<proteinExistence type="inferred from homology"/>
<feature type="domain" description="D-isomer specific 2-hydroxyacid dehydrogenase NAD-binding" evidence="9">
    <location>
        <begin position="1113"/>
        <end position="1288"/>
    </location>
</feature>
<dbReference type="Gene3D" id="1.25.10.10">
    <property type="entry name" value="Leucine-rich Repeat Variant"/>
    <property type="match status" value="1"/>
</dbReference>
<dbReference type="InterPro" id="IPR040623">
    <property type="entry name" value="RPN2_C"/>
</dbReference>
<evidence type="ECO:0000259" key="11">
    <source>
        <dbReference type="Pfam" id="PF21505"/>
    </source>
</evidence>
<dbReference type="GO" id="GO:0043161">
    <property type="term" value="P:proteasome-mediated ubiquitin-dependent protein catabolic process"/>
    <property type="evidence" value="ECO:0007669"/>
    <property type="project" value="TreeGrafter"/>
</dbReference>
<sequence>MVRPQSSAAGVLALLSESEPLLKQHALKRLNGIVPQFWAEISEYIALIESLSESEELSQEARDSAALLASKVYYYLGEYDEALSFALAAGSAFEANAATPGAGEFVETVISKAIDRYITSRAAEQAGQGKVDPRLQGIIEGIFARCIADGEFKQAIGIALESRRLDVVSHIYETTRDVNLLSYTMDAVLDTAFPLAYRDQVLRFLLPLFPPLSSENKSPHVYSVTRLLVTLSSAELTIPLLSSLVPKDSLLAYQMAFDLVEGGAQDYLENLRKELPEDEGDSKAIYDKLRRILLGQESIKLYLEFLKRNNKTDMLILKNTKDSLEARSSVYHVALTLQNAFMHSGTTSDVFLRENLEWLGLATNWAKFSATAALGVIHKGHFEESMNILGPYLPQQGGNDSGIPGAQYSEGGALYALGLVNAGVGSGRQVEEYLRNMLRESQNDVVQHGAALGLGVAGMGGKNAETYEELKQALFREDSAVAGEAAGFAMGLIMLGTADAGASEEMLQYARETEHEKIIRGIAIGIAFIYYGKQEEADSIVKDLLAEKGGDWRTAILRYGGVFTLALAYAGTSNNNAIRQLLHIAVSDTSDDVRRAAVVSLAFVLFKNPAQVPRIVQLLSESYNPHVRCGATLALGIACAGTGLQDAVDILEPMTKDSVDFVRQGALIALGMVLVEQSEASTPSLSSTRALYAKIVADKHEDPMARFGAALGQGLIDAGGRNVTISLQSRAGSRNTNAIVGMVLFCQFWYWYPLAHCACLAFDPTAIIGLDGTLQAPKFEFASNARPSLFAYPAPTKPPKKEAVAKVATAVLSTTARAKAREKKKAAEDGTAPDEKPDAKKDGDVEMKDREASTSTPKRKEPPFEKLPNFSRVVPAQVPYISFPADGRYQPVRVVSTRNAPSAKGGKASATKSSLVPGLTSERYAGGGGILILADQRPDEEPDYIEFETQTIVAANQAVPATDDRAAHVSEGRHIALDENAPEVANPPESFEPTPMSSSNGIRVAILDDYQSVALTSADWTPLQGKVNIDVYRDTLADEDALVRRLQPYPIICAMRERTKFTASLLDRLPNLKLVATTGMRNAGIDVAHAKSRGIVVSGTGGRGNSTLEHIWALILATTRYVAIEDANTKQGKPQWQTYLPVGLAGKTLGLVGLGDLGSCTAKIAKAFDLNVIAWSPHLTPERAAAGGATYVPSKEELFKRSDVVSIHVVLSERTRHLITSADFALMKSTAFFINTSRGPIVDEEALIEVLRQRRIAGAGLDVFDVEPLPLDHPFRRLDNVTLTPHTGYVSDDMYAAFWSDTVDNIASFLDGKPKRVLEQ</sequence>
<dbReference type="InterPro" id="IPR006139">
    <property type="entry name" value="D-isomer_2_OHA_DH_cat_dom"/>
</dbReference>
<dbReference type="SUPFAM" id="SSF48371">
    <property type="entry name" value="ARM repeat"/>
    <property type="match status" value="1"/>
</dbReference>
<dbReference type="GO" id="GO:0016616">
    <property type="term" value="F:oxidoreductase activity, acting on the CH-OH group of donors, NAD or NADP as acceptor"/>
    <property type="evidence" value="ECO:0007669"/>
    <property type="project" value="InterPro"/>
</dbReference>
<keyword evidence="4" id="KW-0677">Repeat</keyword>
<reference evidence="12 13" key="1">
    <citation type="journal article" date="2016" name="Mol. Biol. Evol.">
        <title>Comparative Genomics of Early-Diverging Mushroom-Forming Fungi Provides Insights into the Origins of Lignocellulose Decay Capabilities.</title>
        <authorList>
            <person name="Nagy L.G."/>
            <person name="Riley R."/>
            <person name="Tritt A."/>
            <person name="Adam C."/>
            <person name="Daum C."/>
            <person name="Floudas D."/>
            <person name="Sun H."/>
            <person name="Yadav J.S."/>
            <person name="Pangilinan J."/>
            <person name="Larsson K.H."/>
            <person name="Matsuura K."/>
            <person name="Barry K."/>
            <person name="Labutti K."/>
            <person name="Kuo R."/>
            <person name="Ohm R.A."/>
            <person name="Bhattacharya S.S."/>
            <person name="Shirouzu T."/>
            <person name="Yoshinaga Y."/>
            <person name="Martin F.M."/>
            <person name="Grigoriev I.V."/>
            <person name="Hibbett D.S."/>
        </authorList>
    </citation>
    <scope>NUCLEOTIDE SEQUENCE [LARGE SCALE GENOMIC DNA]</scope>
    <source>
        <strain evidence="12 13">L-15889</strain>
    </source>
</reference>
<dbReference type="GO" id="GO:0034515">
    <property type="term" value="C:proteasome storage granule"/>
    <property type="evidence" value="ECO:0007669"/>
    <property type="project" value="TreeGrafter"/>
</dbReference>
<dbReference type="GO" id="GO:0005634">
    <property type="term" value="C:nucleus"/>
    <property type="evidence" value="ECO:0007669"/>
    <property type="project" value="TreeGrafter"/>
</dbReference>